<dbReference type="PANTHER" id="PTHR45885">
    <property type="entry name" value="CELL DIVISION CYCLE 5-LIKE PROTEIN"/>
    <property type="match status" value="1"/>
</dbReference>
<evidence type="ECO:0000259" key="4">
    <source>
        <dbReference type="Pfam" id="PF11831"/>
    </source>
</evidence>
<protein>
    <submittedName>
        <fullName evidence="6">Cell division cycle 5-like protein</fullName>
    </submittedName>
</protein>
<organism evidence="5 6">
    <name type="scientific">Priapulus caudatus</name>
    <name type="common">Priapulid worm</name>
    <dbReference type="NCBI Taxonomy" id="37621"/>
    <lineage>
        <taxon>Eukaryota</taxon>
        <taxon>Metazoa</taxon>
        <taxon>Ecdysozoa</taxon>
        <taxon>Scalidophora</taxon>
        <taxon>Priapulida</taxon>
        <taxon>Priapulimorpha</taxon>
        <taxon>Priapulimorphida</taxon>
        <taxon>Priapulidae</taxon>
        <taxon>Priapulus</taxon>
    </lineage>
</organism>
<evidence type="ECO:0000256" key="1">
    <source>
        <dbReference type="ARBA" id="ARBA00023125"/>
    </source>
</evidence>
<feature type="compositionally biased region" description="Basic and acidic residues" evidence="3">
    <location>
        <begin position="93"/>
        <end position="111"/>
    </location>
</feature>
<dbReference type="Pfam" id="PF11831">
    <property type="entry name" value="Myb_Cef"/>
    <property type="match status" value="1"/>
</dbReference>
<keyword evidence="2" id="KW-0539">Nucleus</keyword>
<accession>A0ABM1F6Z5</accession>
<dbReference type="RefSeq" id="XP_014680216.1">
    <property type="nucleotide sequence ID" value="XM_014824730.1"/>
</dbReference>
<keyword evidence="1" id="KW-0238">DNA-binding</keyword>
<reference evidence="6" key="1">
    <citation type="submission" date="2025-08" db="UniProtKB">
        <authorList>
            <consortium name="RefSeq"/>
        </authorList>
    </citation>
    <scope>IDENTIFICATION</scope>
</reference>
<feature type="domain" description="Pre-mRNA splicing factor component Cdc5p/Cef1 C-terminal" evidence="4">
    <location>
        <begin position="5"/>
        <end position="137"/>
    </location>
</feature>
<evidence type="ECO:0000313" key="6">
    <source>
        <dbReference type="RefSeq" id="XP_014680216.1"/>
    </source>
</evidence>
<dbReference type="GeneID" id="106820187"/>
<dbReference type="PANTHER" id="PTHR45885:SF1">
    <property type="entry name" value="CELL DIVISION CYCLE 5-LIKE PROTEIN"/>
    <property type="match status" value="1"/>
</dbReference>
<feature type="compositionally biased region" description="Basic and acidic residues" evidence="3">
    <location>
        <begin position="39"/>
        <end position="48"/>
    </location>
</feature>
<feature type="region of interest" description="Disordered" evidence="3">
    <location>
        <begin position="1"/>
        <end position="150"/>
    </location>
</feature>
<gene>
    <name evidence="6" type="primary">LOC106820187</name>
</gene>
<evidence type="ECO:0000256" key="3">
    <source>
        <dbReference type="SAM" id="MobiDB-lite"/>
    </source>
</evidence>
<name>A0ABM1F6Z5_PRICU</name>
<evidence type="ECO:0000313" key="5">
    <source>
        <dbReference type="Proteomes" id="UP000695022"/>
    </source>
</evidence>
<evidence type="ECO:0000256" key="2">
    <source>
        <dbReference type="ARBA" id="ARBA00023242"/>
    </source>
</evidence>
<dbReference type="InterPro" id="IPR047242">
    <property type="entry name" value="CDC5L/Cef1"/>
</dbReference>
<dbReference type="Proteomes" id="UP000695022">
    <property type="component" value="Unplaced"/>
</dbReference>
<keyword evidence="5" id="KW-1185">Reference proteome</keyword>
<dbReference type="InterPro" id="IPR021786">
    <property type="entry name" value="Cdc5p/Cef1_C"/>
</dbReference>
<proteinExistence type="predicted"/>
<sequence>MTPGRGGLTPGSSAAPGSAMGGKTPGSVRDNLSINAEEEQLHGRDGLRHGLAGLPKPRNDYEIVIPEGEAAAATGEEEDEAVAGGYVEDAADTESRRASKQEAERASEMKKRSQAVQRDLPRPQDVNHAVAETRLTLTRPSPTYRRQRRD</sequence>